<reference evidence="1 2" key="1">
    <citation type="submission" date="2020-07" db="EMBL/GenBank/DDBJ databases">
        <title>Taxonomic proposal: Crassvirales, a new order of highly abundant and diverse bacterial viruses.</title>
        <authorList>
            <person name="Shkoporov A.N."/>
            <person name="Stockdale S.R."/>
            <person name="Guerin E."/>
            <person name="Ross R.P."/>
            <person name="Hill C."/>
        </authorList>
    </citation>
    <scope>NUCLEOTIDE SEQUENCE [LARGE SCALE GENOMIC DNA]</scope>
</reference>
<dbReference type="KEGG" id="vg:65129896"/>
<evidence type="ECO:0000313" key="1">
    <source>
        <dbReference type="EMBL" id="QOR59334.1"/>
    </source>
</evidence>
<accession>A0A7M1RYU2</accession>
<protein>
    <submittedName>
        <fullName evidence="1">Uncharacterized protein</fullName>
    </submittedName>
</protein>
<dbReference type="Proteomes" id="UP000593686">
    <property type="component" value="Genome"/>
</dbReference>
<dbReference type="RefSeq" id="YP_010111492.1">
    <property type="nucleotide sequence ID" value="NC_055882.1"/>
</dbReference>
<proteinExistence type="predicted"/>
<evidence type="ECO:0000313" key="2">
    <source>
        <dbReference type="Proteomes" id="UP000593686"/>
    </source>
</evidence>
<keyword evidence="2" id="KW-1185">Reference proteome</keyword>
<dbReference type="GeneID" id="65129896"/>
<name>A0A7M1RYU2_9CAUD</name>
<dbReference type="EMBL" id="MT774389">
    <property type="protein sequence ID" value="QOR59334.1"/>
    <property type="molecule type" value="Genomic_DNA"/>
</dbReference>
<sequence>METVFTMCENNIPTIENLNNCDELIEFVCNKLADYPGDIVVFQGDNLEVTKTDLSYEEIGVIKGDTLVSISSSAEGFFDLHAIKSPMSFDDNFPCVVVPDYVKDKLIATLKG</sequence>
<organism evidence="1 2">
    <name type="scientific">uncultured phage cr116_1</name>
    <dbReference type="NCBI Taxonomy" id="2772073"/>
    <lineage>
        <taxon>Viruses</taxon>
        <taxon>Duplodnaviria</taxon>
        <taxon>Heunggongvirae</taxon>
        <taxon>Uroviricota</taxon>
        <taxon>Caudoviricetes</taxon>
        <taxon>Crassvirales</taxon>
        <taxon>Steigviridae</taxon>
        <taxon>Asinivirinae</taxon>
        <taxon>Pamirivirus</taxon>
        <taxon>Pamirivirus faecium</taxon>
    </lineage>
</organism>